<dbReference type="InterPro" id="IPR012944">
    <property type="entry name" value="SusD_RagB_dom"/>
</dbReference>
<evidence type="ECO:0000259" key="8">
    <source>
        <dbReference type="Pfam" id="PF14322"/>
    </source>
</evidence>
<dbReference type="Proteomes" id="UP000199666">
    <property type="component" value="Unassembled WGS sequence"/>
</dbReference>
<proteinExistence type="inferred from homology"/>
<dbReference type="AlphaFoldDB" id="A0A1I2ZXQ3"/>
<feature type="domain" description="RagB/SusD" evidence="7">
    <location>
        <begin position="336"/>
        <end position="451"/>
    </location>
</feature>
<evidence type="ECO:0000256" key="3">
    <source>
        <dbReference type="ARBA" id="ARBA00022729"/>
    </source>
</evidence>
<evidence type="ECO:0000256" key="4">
    <source>
        <dbReference type="ARBA" id="ARBA00023136"/>
    </source>
</evidence>
<comment type="subcellular location">
    <subcellularLocation>
        <location evidence="1">Cell outer membrane</location>
    </subcellularLocation>
</comment>
<keyword evidence="6" id="KW-0802">TPR repeat</keyword>
<comment type="similarity">
    <text evidence="2">Belongs to the SusD family.</text>
</comment>
<gene>
    <name evidence="9" type="ORF">SAMN04489864_1123</name>
</gene>
<evidence type="ECO:0000313" key="10">
    <source>
        <dbReference type="Proteomes" id="UP000199666"/>
    </source>
</evidence>
<sequence length="453" mass="52375">MKNQYLLVLLTLIGFLMQSCTDYLDVKPNKSLVVPSSLDDFQGLLDAEHRGMNSYPINGSISSDDHVFGEGLLQGLEFEPSATYFWKKNVNRPDIEDVNWDFPYRKVFYANVVLDGLKNYTTKNQFEDIRKKELEASARFYRAMGHFEILMHFAEPFDPSKNGQLGIPVRLTSDVNVKIVRSSMDDSFKQIIDDLEYGVQFLSNKSKIQTRPSKWSSLAMLGRVYLTMHDYSNAYEYSKRTLEIDKTLMDYKSLNSNLPYSFKTFNSEVIFHQRQFTYTGTSDAENVVNPELVNLYDNKDQRIKYFFIPSGTIGKFNFRGNYTGDYYHFGGIATDEVVLNLAESAFRVGKENEALEAINYLLENRMESGFTKIVGLTGSNLLKKIVLERRKELLYRGIRWLDLKRHNLYPELAVTLRRNFNIADGTLEPGSSRYTFMIPPTEMNLNPMQQNVR</sequence>
<name>A0A1I2ZXQ3_9SPHI</name>
<dbReference type="SUPFAM" id="SSF48452">
    <property type="entry name" value="TPR-like"/>
    <property type="match status" value="1"/>
</dbReference>
<evidence type="ECO:0000256" key="6">
    <source>
        <dbReference type="PROSITE-ProRule" id="PRU00339"/>
    </source>
</evidence>
<evidence type="ECO:0000256" key="1">
    <source>
        <dbReference type="ARBA" id="ARBA00004442"/>
    </source>
</evidence>
<dbReference type="STRING" id="414048.SAMN04489864_1123"/>
<accession>A0A1I2ZXQ3</accession>
<keyword evidence="4" id="KW-0472">Membrane</keyword>
<dbReference type="InterPro" id="IPR011990">
    <property type="entry name" value="TPR-like_helical_dom_sf"/>
</dbReference>
<dbReference type="InterPro" id="IPR033985">
    <property type="entry name" value="SusD-like_N"/>
</dbReference>
<dbReference type="OrthoDB" id="653598at2"/>
<dbReference type="PROSITE" id="PS51257">
    <property type="entry name" value="PROKAR_LIPOPROTEIN"/>
    <property type="match status" value="1"/>
</dbReference>
<organism evidence="9 10">
    <name type="scientific">Pedobacter insulae</name>
    <dbReference type="NCBI Taxonomy" id="414048"/>
    <lineage>
        <taxon>Bacteria</taxon>
        <taxon>Pseudomonadati</taxon>
        <taxon>Bacteroidota</taxon>
        <taxon>Sphingobacteriia</taxon>
        <taxon>Sphingobacteriales</taxon>
        <taxon>Sphingobacteriaceae</taxon>
        <taxon>Pedobacter</taxon>
    </lineage>
</organism>
<evidence type="ECO:0000313" key="9">
    <source>
        <dbReference type="EMBL" id="SFH42613.1"/>
    </source>
</evidence>
<protein>
    <submittedName>
        <fullName evidence="9">SusD family protein</fullName>
    </submittedName>
</protein>
<dbReference type="InterPro" id="IPR019734">
    <property type="entry name" value="TPR_rpt"/>
</dbReference>
<dbReference type="Pfam" id="PF07980">
    <property type="entry name" value="SusD_RagB"/>
    <property type="match status" value="1"/>
</dbReference>
<keyword evidence="5" id="KW-0998">Cell outer membrane</keyword>
<evidence type="ECO:0000256" key="2">
    <source>
        <dbReference type="ARBA" id="ARBA00006275"/>
    </source>
</evidence>
<dbReference type="RefSeq" id="WP_090997101.1">
    <property type="nucleotide sequence ID" value="NZ_FOPP01000012.1"/>
</dbReference>
<dbReference type="PROSITE" id="PS50005">
    <property type="entry name" value="TPR"/>
    <property type="match status" value="1"/>
</dbReference>
<dbReference type="GO" id="GO:0009279">
    <property type="term" value="C:cell outer membrane"/>
    <property type="evidence" value="ECO:0007669"/>
    <property type="project" value="UniProtKB-SubCell"/>
</dbReference>
<keyword evidence="3" id="KW-0732">Signal</keyword>
<evidence type="ECO:0000256" key="5">
    <source>
        <dbReference type="ARBA" id="ARBA00023237"/>
    </source>
</evidence>
<feature type="repeat" description="TPR" evidence="6">
    <location>
        <begin position="215"/>
        <end position="248"/>
    </location>
</feature>
<reference evidence="9 10" key="1">
    <citation type="submission" date="2016-10" db="EMBL/GenBank/DDBJ databases">
        <authorList>
            <person name="de Groot N.N."/>
        </authorList>
    </citation>
    <scope>NUCLEOTIDE SEQUENCE [LARGE SCALE GENOMIC DNA]</scope>
    <source>
        <strain evidence="9 10">DSM 18684</strain>
    </source>
</reference>
<dbReference type="EMBL" id="FOPP01000012">
    <property type="protein sequence ID" value="SFH42613.1"/>
    <property type="molecule type" value="Genomic_DNA"/>
</dbReference>
<dbReference type="Gene3D" id="1.25.40.390">
    <property type="match status" value="1"/>
</dbReference>
<dbReference type="Pfam" id="PF14322">
    <property type="entry name" value="SusD-like_3"/>
    <property type="match status" value="1"/>
</dbReference>
<feature type="domain" description="SusD-like N-terminal" evidence="8">
    <location>
        <begin position="22"/>
        <end position="226"/>
    </location>
</feature>
<keyword evidence="10" id="KW-1185">Reference proteome</keyword>
<evidence type="ECO:0000259" key="7">
    <source>
        <dbReference type="Pfam" id="PF07980"/>
    </source>
</evidence>